<evidence type="ECO:0000313" key="8">
    <source>
        <dbReference type="Proteomes" id="UP000011658"/>
    </source>
</evidence>
<keyword evidence="5" id="KW-0812">Transmembrane</keyword>
<dbReference type="eggNOG" id="COG0791">
    <property type="taxonomic scope" value="Bacteria"/>
</dbReference>
<evidence type="ECO:0000256" key="1">
    <source>
        <dbReference type="ARBA" id="ARBA00007074"/>
    </source>
</evidence>
<feature type="domain" description="NlpC/P60" evidence="6">
    <location>
        <begin position="78"/>
        <end position="202"/>
    </location>
</feature>
<evidence type="ECO:0000256" key="4">
    <source>
        <dbReference type="ARBA" id="ARBA00022807"/>
    </source>
</evidence>
<dbReference type="Gene3D" id="3.90.1720.10">
    <property type="entry name" value="endopeptidase domain like (from Nostoc punctiforme)"/>
    <property type="match status" value="1"/>
</dbReference>
<keyword evidence="5" id="KW-0472">Membrane</keyword>
<evidence type="ECO:0000256" key="5">
    <source>
        <dbReference type="SAM" id="Phobius"/>
    </source>
</evidence>
<keyword evidence="3 7" id="KW-0378">Hydrolase</keyword>
<comment type="similarity">
    <text evidence="1">Belongs to the peptidase C40 family.</text>
</comment>
<dbReference type="InterPro" id="IPR000064">
    <property type="entry name" value="NLP_P60_dom"/>
</dbReference>
<gene>
    <name evidence="7" type="ORF">ST1E_0803</name>
</gene>
<dbReference type="OrthoDB" id="9807055at2"/>
<evidence type="ECO:0000256" key="2">
    <source>
        <dbReference type="ARBA" id="ARBA00022670"/>
    </source>
</evidence>
<dbReference type="STRING" id="1208921.ST1E_0803"/>
<dbReference type="Proteomes" id="UP000011658">
    <property type="component" value="Chromosome"/>
</dbReference>
<dbReference type="RefSeq" id="WP_015389635.1">
    <property type="nucleotide sequence ID" value="NC_020284.1"/>
</dbReference>
<dbReference type="Pfam" id="PF00877">
    <property type="entry name" value="NLPC_P60"/>
    <property type="match status" value="1"/>
</dbReference>
<dbReference type="GO" id="GO:0008234">
    <property type="term" value="F:cysteine-type peptidase activity"/>
    <property type="evidence" value="ECO:0007669"/>
    <property type="project" value="UniProtKB-KW"/>
</dbReference>
<evidence type="ECO:0000256" key="3">
    <source>
        <dbReference type="ARBA" id="ARBA00022801"/>
    </source>
</evidence>
<keyword evidence="4" id="KW-0788">Thiol protease</keyword>
<dbReference type="PANTHER" id="PTHR47053:SF1">
    <property type="entry name" value="MUREIN DD-ENDOPEPTIDASE MEPH-RELATED"/>
    <property type="match status" value="1"/>
</dbReference>
<reference evidence="7 8" key="1">
    <citation type="journal article" date="2013" name="Genome Biol. Evol.">
        <title>Genome evolution and phylogenomic analysis of candidatus kinetoplastibacterium, the betaproteobacterial endosymbionts of strigomonas and angomonas.</title>
        <authorList>
            <person name="Alves J.M."/>
            <person name="Serrano M.G."/>
            <person name="Maia da Silva F."/>
            <person name="Voegtly L.J."/>
            <person name="Matveyev A.V."/>
            <person name="Teixeira M.M."/>
            <person name="Camargo E.P."/>
            <person name="Buck G.A."/>
        </authorList>
    </citation>
    <scope>NUCLEOTIDE SEQUENCE [LARGE SCALE GENOMIC DNA]</scope>
    <source>
        <strain evidence="7 8">TCC219</strain>
    </source>
</reference>
<dbReference type="InterPro" id="IPR051202">
    <property type="entry name" value="Peptidase_C40"/>
</dbReference>
<sequence length="203" mass="23142">MKNIEINNNLKLDIKIAKLILNILSTIAIVFLLSIVTGCSTLDGRNKTKQYYNRILDQKELHSTVKNSLKKSIIKNKIKKLYSFVNEALNNLGKPYNFGGKNPRDGFDCSGLIHYCAKKALNINLPRTSKKIAAMSTPVNRKKLQTGDLLFFNINRNRYSHVGIYLCDDFFIHSPGTGKHVEISSLKKIYWSKKFIAAHRIIK</sequence>
<proteinExistence type="inferred from homology"/>
<keyword evidence="8" id="KW-1185">Reference proteome</keyword>
<dbReference type="EMBL" id="CP003806">
    <property type="protein sequence ID" value="AGF49151.1"/>
    <property type="molecule type" value="Genomic_DNA"/>
</dbReference>
<evidence type="ECO:0000313" key="7">
    <source>
        <dbReference type="EMBL" id="AGF49151.1"/>
    </source>
</evidence>
<dbReference type="AlphaFoldDB" id="M1LYK2"/>
<dbReference type="PROSITE" id="PS51935">
    <property type="entry name" value="NLPC_P60"/>
    <property type="match status" value="1"/>
</dbReference>
<dbReference type="SUPFAM" id="SSF54001">
    <property type="entry name" value="Cysteine proteinases"/>
    <property type="match status" value="1"/>
</dbReference>
<keyword evidence="2" id="KW-0645">Protease</keyword>
<dbReference type="GO" id="GO:0006508">
    <property type="term" value="P:proteolysis"/>
    <property type="evidence" value="ECO:0007669"/>
    <property type="project" value="UniProtKB-KW"/>
</dbReference>
<organism evidence="7 8">
    <name type="scientific">Candidatus Kinetoplastidibacterium galati TCC219</name>
    <dbReference type="NCBI Taxonomy" id="1208921"/>
    <lineage>
        <taxon>Bacteria</taxon>
        <taxon>Pseudomonadati</taxon>
        <taxon>Pseudomonadota</taxon>
        <taxon>Betaproteobacteria</taxon>
        <taxon>Candidatus Kinetoplastidibacterium</taxon>
    </lineage>
</organism>
<dbReference type="InterPro" id="IPR038765">
    <property type="entry name" value="Papain-like_cys_pep_sf"/>
</dbReference>
<name>M1LYK2_9PROT</name>
<feature type="transmembrane region" description="Helical" evidence="5">
    <location>
        <begin position="20"/>
        <end position="42"/>
    </location>
</feature>
<dbReference type="PATRIC" id="fig|1208921.3.peg.436"/>
<dbReference type="KEGG" id="kga:ST1E_0803"/>
<dbReference type="HOGENOM" id="CLU_016043_7_1_4"/>
<protein>
    <submittedName>
        <fullName evidence="7">NlpC/P60 family cell wall-associated hydrolase</fullName>
    </submittedName>
</protein>
<dbReference type="PANTHER" id="PTHR47053">
    <property type="entry name" value="MUREIN DD-ENDOPEPTIDASE MEPH-RELATED"/>
    <property type="match status" value="1"/>
</dbReference>
<accession>M1LYK2</accession>
<evidence type="ECO:0000259" key="6">
    <source>
        <dbReference type="PROSITE" id="PS51935"/>
    </source>
</evidence>
<keyword evidence="5" id="KW-1133">Transmembrane helix</keyword>